<dbReference type="GO" id="GO:0009279">
    <property type="term" value="C:cell outer membrane"/>
    <property type="evidence" value="ECO:0007669"/>
    <property type="project" value="UniProtKB-SubCell"/>
</dbReference>
<evidence type="ECO:0000256" key="3">
    <source>
        <dbReference type="ARBA" id="ARBA00022452"/>
    </source>
</evidence>
<dbReference type="KEGG" id="psn:Pedsa_2345"/>
<evidence type="ECO:0000256" key="8">
    <source>
        <dbReference type="SAM" id="SignalP"/>
    </source>
</evidence>
<dbReference type="eggNOG" id="COG2067">
    <property type="taxonomic scope" value="Bacteria"/>
</dbReference>
<gene>
    <name evidence="9" type="ordered locus">Pedsa_2345</name>
</gene>
<dbReference type="RefSeq" id="WP_013633379.1">
    <property type="nucleotide sequence ID" value="NC_015177.1"/>
</dbReference>
<evidence type="ECO:0000256" key="5">
    <source>
        <dbReference type="ARBA" id="ARBA00022729"/>
    </source>
</evidence>
<dbReference type="AlphaFoldDB" id="F0SDA7"/>
<evidence type="ECO:0000256" key="7">
    <source>
        <dbReference type="ARBA" id="ARBA00023237"/>
    </source>
</evidence>
<dbReference type="Gene3D" id="2.40.160.60">
    <property type="entry name" value="Outer membrane protein transport protein (OMPP1/FadL/TodX)"/>
    <property type="match status" value="1"/>
</dbReference>
<protein>
    <submittedName>
        <fullName evidence="9">Membrane protein involved in aromatic hydrocarbon degradation</fullName>
    </submittedName>
</protein>
<dbReference type="PANTHER" id="PTHR35093:SF8">
    <property type="entry name" value="OUTER MEMBRANE PROTEIN NMB0088-RELATED"/>
    <property type="match status" value="1"/>
</dbReference>
<keyword evidence="10" id="KW-1185">Reference proteome</keyword>
<keyword evidence="5 8" id="KW-0732">Signal</keyword>
<feature type="signal peptide" evidence="8">
    <location>
        <begin position="1"/>
        <end position="21"/>
    </location>
</feature>
<keyword evidence="7" id="KW-0998">Cell outer membrane</keyword>
<evidence type="ECO:0000256" key="4">
    <source>
        <dbReference type="ARBA" id="ARBA00022692"/>
    </source>
</evidence>
<evidence type="ECO:0000313" key="10">
    <source>
        <dbReference type="Proteomes" id="UP000000310"/>
    </source>
</evidence>
<sequence>MMTKKIVLAALLSISSASLFAQGFQVNLQGQKQIGMAGAGVGLALDEAAVFYNPGAVSMIDKNAISAGISPVFFKSAFLQRGGTQVEYNRDEVATPIQIYGVWGPKSGRVKLGLGVYTPFGGLNNWGEDWSGKFTITSLDLKAIYIQPTISVKLTDNIGFGAGFVFNHGIVDLQRRVPIANDQGEPGSAQLKGSGNAYGWNVGLFMKSDIGLTAGLSYRSKIVTKVEDGDANFKVASSLQPTFPTKFNAELPLPGTLAFGLGYQASPKTQLAFDLSWTDWKVYKSLDFVYNNNTRVPNTSSPRDYGDGYAIRLGAQHMATNKFALRAGAAYVVSPVRSGYVTPEVPDANRVVLTAGMGYNFTQKFGMDISFMFEKLKEIDETNYETQLSGKFKSHVYIPGISLAYRW</sequence>
<dbReference type="HOGENOM" id="CLU_035981_2_0_10"/>
<name>F0SDA7_PSESL</name>
<dbReference type="PANTHER" id="PTHR35093">
    <property type="entry name" value="OUTER MEMBRANE PROTEIN NMB0088-RELATED"/>
    <property type="match status" value="1"/>
</dbReference>
<keyword evidence="4" id="KW-0812">Transmembrane</keyword>
<dbReference type="GO" id="GO:0015483">
    <property type="term" value="F:long-chain fatty acid transporting porin activity"/>
    <property type="evidence" value="ECO:0007669"/>
    <property type="project" value="TreeGrafter"/>
</dbReference>
<comment type="similarity">
    <text evidence="2">Belongs to the OmpP1/FadL family.</text>
</comment>
<evidence type="ECO:0000256" key="6">
    <source>
        <dbReference type="ARBA" id="ARBA00023136"/>
    </source>
</evidence>
<keyword evidence="3" id="KW-1134">Transmembrane beta strand</keyword>
<comment type="subcellular location">
    <subcellularLocation>
        <location evidence="1">Cell outer membrane</location>
        <topology evidence="1">Multi-pass membrane protein</topology>
    </subcellularLocation>
</comment>
<dbReference type="STRING" id="762903.Pedsa_2345"/>
<feature type="chain" id="PRO_5003260359" evidence="8">
    <location>
        <begin position="22"/>
        <end position="407"/>
    </location>
</feature>
<dbReference type="SUPFAM" id="SSF56935">
    <property type="entry name" value="Porins"/>
    <property type="match status" value="1"/>
</dbReference>
<dbReference type="Proteomes" id="UP000000310">
    <property type="component" value="Chromosome"/>
</dbReference>
<dbReference type="Pfam" id="PF03349">
    <property type="entry name" value="Toluene_X"/>
    <property type="match status" value="1"/>
</dbReference>
<dbReference type="EMBL" id="CP002545">
    <property type="protein sequence ID" value="ADY52893.1"/>
    <property type="molecule type" value="Genomic_DNA"/>
</dbReference>
<proteinExistence type="inferred from homology"/>
<dbReference type="InterPro" id="IPR005017">
    <property type="entry name" value="OMPP1/FadL/TodX"/>
</dbReference>
<accession>F0SDA7</accession>
<organism evidence="9 10">
    <name type="scientific">Pseudopedobacter saltans (strain ATCC 51119 / DSM 12145 / JCM 21818 / CCUG 39354 / LMG 10337 / NBRC 100064 / NCIMB 13643)</name>
    <name type="common">Pedobacter saltans</name>
    <dbReference type="NCBI Taxonomy" id="762903"/>
    <lineage>
        <taxon>Bacteria</taxon>
        <taxon>Pseudomonadati</taxon>
        <taxon>Bacteroidota</taxon>
        <taxon>Sphingobacteriia</taxon>
        <taxon>Sphingobacteriales</taxon>
        <taxon>Sphingobacteriaceae</taxon>
        <taxon>Pseudopedobacter</taxon>
    </lineage>
</organism>
<reference evidence="10" key="2">
    <citation type="submission" date="2011-02" db="EMBL/GenBank/DDBJ databases">
        <title>The complete genome of Pedobacter saltans DSM 12145.</title>
        <authorList>
            <consortium name="US DOE Joint Genome Institute (JGI-PGF)"/>
            <person name="Lucas S."/>
            <person name="Copeland A."/>
            <person name="Lapidus A."/>
            <person name="Bruce D."/>
            <person name="Goodwin L."/>
            <person name="Pitluck S."/>
            <person name="Kyrpides N."/>
            <person name="Mavromatis K."/>
            <person name="Pagani I."/>
            <person name="Ivanova N."/>
            <person name="Ovchinnikova G."/>
            <person name="Lu M."/>
            <person name="Detter J.C."/>
            <person name="Han C."/>
            <person name="Land M."/>
            <person name="Hauser L."/>
            <person name="Markowitz V."/>
            <person name="Cheng J.-F."/>
            <person name="Hugenholtz P."/>
            <person name="Woyke T."/>
            <person name="Wu D."/>
            <person name="Tindall B."/>
            <person name="Pomrenke H.G."/>
            <person name="Brambilla E."/>
            <person name="Klenk H.-P."/>
            <person name="Eisen J.A."/>
        </authorList>
    </citation>
    <scope>NUCLEOTIDE SEQUENCE [LARGE SCALE GENOMIC DNA]</scope>
    <source>
        <strain evidence="10">ATCC 51119 / DSM 12145 / JCM 21818 / LMG 10337 / NBRC 100064 / NCIMB 13643</strain>
    </source>
</reference>
<keyword evidence="6" id="KW-0472">Membrane</keyword>
<evidence type="ECO:0000256" key="2">
    <source>
        <dbReference type="ARBA" id="ARBA00008163"/>
    </source>
</evidence>
<evidence type="ECO:0000256" key="1">
    <source>
        <dbReference type="ARBA" id="ARBA00004571"/>
    </source>
</evidence>
<reference evidence="9 10" key="1">
    <citation type="journal article" date="2011" name="Stand. Genomic Sci.">
        <title>Complete genome sequence of the gliding, heparinolytic Pedobacter saltans type strain (113).</title>
        <authorList>
            <person name="Liolios K."/>
            <person name="Sikorski J."/>
            <person name="Lu M."/>
            <person name="Nolan M."/>
            <person name="Lapidus A."/>
            <person name="Lucas S."/>
            <person name="Hammon N."/>
            <person name="Deshpande S."/>
            <person name="Cheng J.F."/>
            <person name="Tapia R."/>
            <person name="Han C."/>
            <person name="Goodwin L."/>
            <person name="Pitluck S."/>
            <person name="Huntemann M."/>
            <person name="Ivanova N."/>
            <person name="Pagani I."/>
            <person name="Mavromatis K."/>
            <person name="Ovchinikova G."/>
            <person name="Pati A."/>
            <person name="Chen A."/>
            <person name="Palaniappan K."/>
            <person name="Land M."/>
            <person name="Hauser L."/>
            <person name="Brambilla E.M."/>
            <person name="Kotsyurbenko O."/>
            <person name="Rohde M."/>
            <person name="Tindall B.J."/>
            <person name="Abt B."/>
            <person name="Goker M."/>
            <person name="Detter J.C."/>
            <person name="Woyke T."/>
            <person name="Bristow J."/>
            <person name="Eisen J.A."/>
            <person name="Markowitz V."/>
            <person name="Hugenholtz P."/>
            <person name="Klenk H.P."/>
            <person name="Kyrpides N.C."/>
        </authorList>
    </citation>
    <scope>NUCLEOTIDE SEQUENCE [LARGE SCALE GENOMIC DNA]</scope>
    <source>
        <strain evidence="10">ATCC 51119 / DSM 12145 / JCM 21818 / LMG 10337 / NBRC 100064 / NCIMB 13643</strain>
    </source>
</reference>
<evidence type="ECO:0000313" key="9">
    <source>
        <dbReference type="EMBL" id="ADY52893.1"/>
    </source>
</evidence>